<reference evidence="2" key="2">
    <citation type="submission" date="2015-01" db="EMBL/GenBank/DDBJ databases">
        <title>Evolutionary Origins and Diversification of the Mycorrhizal Mutualists.</title>
        <authorList>
            <consortium name="DOE Joint Genome Institute"/>
            <consortium name="Mycorrhizal Genomics Consortium"/>
            <person name="Kohler A."/>
            <person name="Kuo A."/>
            <person name="Nagy L.G."/>
            <person name="Floudas D."/>
            <person name="Copeland A."/>
            <person name="Barry K.W."/>
            <person name="Cichocki N."/>
            <person name="Veneault-Fourrey C."/>
            <person name="LaButti K."/>
            <person name="Lindquist E.A."/>
            <person name="Lipzen A."/>
            <person name="Lundell T."/>
            <person name="Morin E."/>
            <person name="Murat C."/>
            <person name="Riley R."/>
            <person name="Ohm R."/>
            <person name="Sun H."/>
            <person name="Tunlid A."/>
            <person name="Henrissat B."/>
            <person name="Grigoriev I.V."/>
            <person name="Hibbett D.S."/>
            <person name="Martin F."/>
        </authorList>
    </citation>
    <scope>NUCLEOTIDE SEQUENCE [LARGE SCALE GENOMIC DNA]</scope>
    <source>
        <strain evidence="2">h7</strain>
    </source>
</reference>
<keyword evidence="2" id="KW-1185">Reference proteome</keyword>
<evidence type="ECO:0000313" key="2">
    <source>
        <dbReference type="Proteomes" id="UP000053424"/>
    </source>
</evidence>
<protein>
    <submittedName>
        <fullName evidence="1">Uncharacterized protein</fullName>
    </submittedName>
</protein>
<proteinExistence type="predicted"/>
<accession>A0A0C3CXB2</accession>
<name>A0A0C3CXB2_HEBCY</name>
<reference evidence="1 2" key="1">
    <citation type="submission" date="2014-04" db="EMBL/GenBank/DDBJ databases">
        <authorList>
            <consortium name="DOE Joint Genome Institute"/>
            <person name="Kuo A."/>
            <person name="Gay G."/>
            <person name="Dore J."/>
            <person name="Kohler A."/>
            <person name="Nagy L.G."/>
            <person name="Floudas D."/>
            <person name="Copeland A."/>
            <person name="Barry K.W."/>
            <person name="Cichocki N."/>
            <person name="Veneault-Fourrey C."/>
            <person name="LaButti K."/>
            <person name="Lindquist E.A."/>
            <person name="Lipzen A."/>
            <person name="Lundell T."/>
            <person name="Morin E."/>
            <person name="Murat C."/>
            <person name="Sun H."/>
            <person name="Tunlid A."/>
            <person name="Henrissat B."/>
            <person name="Grigoriev I.V."/>
            <person name="Hibbett D.S."/>
            <person name="Martin F."/>
            <person name="Nordberg H.P."/>
            <person name="Cantor M.N."/>
            <person name="Hua S.X."/>
        </authorList>
    </citation>
    <scope>NUCLEOTIDE SEQUENCE [LARGE SCALE GENOMIC DNA]</scope>
    <source>
        <strain evidence="2">h7</strain>
    </source>
</reference>
<gene>
    <name evidence="1" type="ORF">M413DRAFT_232930</name>
</gene>
<evidence type="ECO:0000313" key="1">
    <source>
        <dbReference type="EMBL" id="KIM48481.1"/>
    </source>
</evidence>
<dbReference type="EMBL" id="KN831769">
    <property type="protein sequence ID" value="KIM48481.1"/>
    <property type="molecule type" value="Genomic_DNA"/>
</dbReference>
<organism evidence="1 2">
    <name type="scientific">Hebeloma cylindrosporum</name>
    <dbReference type="NCBI Taxonomy" id="76867"/>
    <lineage>
        <taxon>Eukaryota</taxon>
        <taxon>Fungi</taxon>
        <taxon>Dikarya</taxon>
        <taxon>Basidiomycota</taxon>
        <taxon>Agaricomycotina</taxon>
        <taxon>Agaricomycetes</taxon>
        <taxon>Agaricomycetidae</taxon>
        <taxon>Agaricales</taxon>
        <taxon>Agaricineae</taxon>
        <taxon>Hymenogastraceae</taxon>
        <taxon>Hebeloma</taxon>
    </lineage>
</organism>
<dbReference type="AlphaFoldDB" id="A0A0C3CXB2"/>
<dbReference type="Proteomes" id="UP000053424">
    <property type="component" value="Unassembled WGS sequence"/>
</dbReference>
<dbReference type="HOGENOM" id="CLU_2776197_0_0_1"/>
<sequence>MHAPWPMGRIPSTSRRAGERTEIDRSVGLDAPFLNFNVQAIWQALASCETVAAFPRVSENFLPLEDCDA</sequence>